<name>A0A9N9Y2V0_9HYPO</name>
<keyword evidence="2" id="KW-0210">Decarboxylase</keyword>
<comment type="similarity">
    <text evidence="1">Belongs to the group II decarboxylase family.</text>
</comment>
<dbReference type="SUPFAM" id="SSF53383">
    <property type="entry name" value="PLP-dependent transferases"/>
    <property type="match status" value="2"/>
</dbReference>
<protein>
    <recommendedName>
        <fullName evidence="5">Pyridoxal phosphate-dependent transferase</fullName>
    </recommendedName>
</protein>
<reference evidence="3" key="1">
    <citation type="submission" date="2021-10" db="EMBL/GenBank/DDBJ databases">
        <authorList>
            <person name="Piombo E."/>
        </authorList>
    </citation>
    <scope>NUCLEOTIDE SEQUENCE</scope>
</reference>
<dbReference type="OrthoDB" id="2161780at2759"/>
<evidence type="ECO:0000313" key="4">
    <source>
        <dbReference type="Proteomes" id="UP000754883"/>
    </source>
</evidence>
<keyword evidence="4" id="KW-1185">Reference proteome</keyword>
<evidence type="ECO:0000256" key="1">
    <source>
        <dbReference type="ARBA" id="ARBA00009533"/>
    </source>
</evidence>
<dbReference type="PANTHER" id="PTHR46101">
    <property type="match status" value="1"/>
</dbReference>
<evidence type="ECO:0000256" key="2">
    <source>
        <dbReference type="ARBA" id="ARBA00022793"/>
    </source>
</evidence>
<organism evidence="3 4">
    <name type="scientific">Clonostachys byssicola</name>
    <dbReference type="NCBI Taxonomy" id="160290"/>
    <lineage>
        <taxon>Eukaryota</taxon>
        <taxon>Fungi</taxon>
        <taxon>Dikarya</taxon>
        <taxon>Ascomycota</taxon>
        <taxon>Pezizomycotina</taxon>
        <taxon>Sordariomycetes</taxon>
        <taxon>Hypocreomycetidae</taxon>
        <taxon>Hypocreales</taxon>
        <taxon>Bionectriaceae</taxon>
        <taxon>Clonostachys</taxon>
    </lineage>
</organism>
<dbReference type="InterPro" id="IPR015424">
    <property type="entry name" value="PyrdxlP-dep_Trfase"/>
</dbReference>
<dbReference type="InterPro" id="IPR015421">
    <property type="entry name" value="PyrdxlP-dep_Trfase_major"/>
</dbReference>
<gene>
    <name evidence="3" type="ORF">CBYS24578_00018637</name>
</gene>
<sequence>MDNPYHPPTNDNIIQKTFHRSRSQWIYDPVMTQWRKPDHHIHQVLLESDKLYNHWKSANRSPLFAPSTCPLWLDTGRVLANIGLPWHNNQVNMPDQTDSSWPFHFKTFEKQVLQSMGARIGDPNPSGYVCSYSEANCYCIRTLQQQLRRTHPAQRPIVVYDHFDVDLIRLFETLFGLEAYQVSLAYSLQDLEQDLVTVTSNRTRPIIFAATVGDSATEYDDIGVISELSREFPVTLHVNAFRSFDYVATMSETVRRHEGAHRFALRSKHPAQPLTAPDGCVIASSVVGGGLIQSPHAPAAALTPMSYRVNGERVAYIRSFDSTLGGSRDAMSPLWLALYQLRLGDLGVRQLCDSLRDIRSSILRVLQSQGMDAHTSPYCLDIVVTSFSVAQKHRLLKLGGSVARTGAIVLVVQTQLLAAEIFALVPASATGSCWDDPLFMYRAFLDHYPVPADAIEELKTTVQSWRCITRSAIGYPVHMGSLSALGSIIGRFWELDIPQHWLDNTSKQLLSDRFEAFGVPRWEQQRTYKGGFTNGSTMGNRSGIHTAFEQYPDAFLYVSNQAHYSVMKALRDCDTISNIWSREKPQYSQISSNSDGSICIDALVAQALTDQRYCFEKGREYHMILFANIGTTFLGARDDLPEIVSTLKKFGITISHIHADGALDFGYNNCGISLGPPGTIGLNGMPNVQGITVSHHKALGQSVSGEVLCYSPNRPIAGLASSVNPRIIFETWLYSQVYQPKDRAFLLSSCQGNASRLEGSLKRLGLITKRYPDSLVVTFERPPSWIIEEFSLRPEGDWVHVITMSHVSAETIEVFLDRMEAVTKACSAAFSSIAPILSDTIEQDIQLRRVQSQGILAEQVANLAYSASPLYSASNADLKGILGPSIRSAISVAAVDEEGKIQVVFLAAANRDESILINPLLIRSTLASSIKDICDIRTQLMSLMMRYLKVEMRIDTMSHDIYTFDSV</sequence>
<comment type="caution">
    <text evidence="3">The sequence shown here is derived from an EMBL/GenBank/DDBJ whole genome shotgun (WGS) entry which is preliminary data.</text>
</comment>
<evidence type="ECO:0008006" key="5">
    <source>
        <dbReference type="Google" id="ProtNLM"/>
    </source>
</evidence>
<keyword evidence="2" id="KW-0456">Lyase</keyword>
<dbReference type="AlphaFoldDB" id="A0A9N9Y2V0"/>
<evidence type="ECO:0000313" key="3">
    <source>
        <dbReference type="EMBL" id="CAG9988108.1"/>
    </source>
</evidence>
<dbReference type="EMBL" id="CABFNO020001444">
    <property type="protein sequence ID" value="CAG9988108.1"/>
    <property type="molecule type" value="Genomic_DNA"/>
</dbReference>
<dbReference type="PANTHER" id="PTHR46101:SF2">
    <property type="entry name" value="SERINE DECARBOXYLASE"/>
    <property type="match status" value="1"/>
</dbReference>
<dbReference type="GO" id="GO:0016831">
    <property type="term" value="F:carboxy-lyase activity"/>
    <property type="evidence" value="ECO:0007669"/>
    <property type="project" value="UniProtKB-KW"/>
</dbReference>
<dbReference type="Gene3D" id="3.40.640.10">
    <property type="entry name" value="Type I PLP-dependent aspartate aminotransferase-like (Major domain)"/>
    <property type="match status" value="1"/>
</dbReference>
<accession>A0A9N9Y2V0</accession>
<dbReference type="InterPro" id="IPR051151">
    <property type="entry name" value="Group_II_Decarboxylase"/>
</dbReference>
<proteinExistence type="inferred from homology"/>
<dbReference type="Proteomes" id="UP000754883">
    <property type="component" value="Unassembled WGS sequence"/>
</dbReference>